<dbReference type="PANTHER" id="PTHR31443">
    <property type="match status" value="1"/>
</dbReference>
<reference evidence="8" key="1">
    <citation type="submission" date="2025-08" db="UniProtKB">
        <authorList>
            <consortium name="RefSeq"/>
        </authorList>
    </citation>
    <scope>IDENTIFICATION</scope>
    <source>
        <tissue evidence="8">Sperm</tissue>
    </source>
</reference>
<dbReference type="CTD" id="90488"/>
<dbReference type="GeneID" id="116952353"/>
<dbReference type="InterPro" id="IPR028153">
    <property type="entry name" value="UPF0444"/>
</dbReference>
<dbReference type="AlphaFoldDB" id="A0AAJ7U3A7"/>
<evidence type="ECO:0000256" key="2">
    <source>
        <dbReference type="ARBA" id="ARBA00008411"/>
    </source>
</evidence>
<evidence type="ECO:0000256" key="3">
    <source>
        <dbReference type="ARBA" id="ARBA00022692"/>
    </source>
</evidence>
<keyword evidence="3 8" id="KW-0812">Transmembrane</keyword>
<proteinExistence type="inferred from homology"/>
<accession>A0AAJ7U3A7</accession>
<evidence type="ECO:0000256" key="6">
    <source>
        <dbReference type="SAM" id="MobiDB-lite"/>
    </source>
</evidence>
<feature type="region of interest" description="Disordered" evidence="6">
    <location>
        <begin position="1"/>
        <end position="42"/>
    </location>
</feature>
<dbReference type="Proteomes" id="UP001318040">
    <property type="component" value="Chromosome 3"/>
</dbReference>
<keyword evidence="5" id="KW-0472">Membrane</keyword>
<evidence type="ECO:0000256" key="5">
    <source>
        <dbReference type="ARBA" id="ARBA00023136"/>
    </source>
</evidence>
<evidence type="ECO:0000313" key="7">
    <source>
        <dbReference type="Proteomes" id="UP001318040"/>
    </source>
</evidence>
<keyword evidence="4" id="KW-1133">Transmembrane helix</keyword>
<protein>
    <submittedName>
        <fullName evidence="8">Transmembrane protein 263 isoform X1</fullName>
    </submittedName>
</protein>
<organism evidence="7 8">
    <name type="scientific">Petromyzon marinus</name>
    <name type="common">Sea lamprey</name>
    <dbReference type="NCBI Taxonomy" id="7757"/>
    <lineage>
        <taxon>Eukaryota</taxon>
        <taxon>Metazoa</taxon>
        <taxon>Chordata</taxon>
        <taxon>Craniata</taxon>
        <taxon>Vertebrata</taxon>
        <taxon>Cyclostomata</taxon>
        <taxon>Hyperoartia</taxon>
        <taxon>Petromyzontiformes</taxon>
        <taxon>Petromyzontidae</taxon>
        <taxon>Petromyzon</taxon>
    </lineage>
</organism>
<comment type="subcellular location">
    <subcellularLocation>
        <location evidence="1">Membrane</location>
        <topology evidence="1">Multi-pass membrane protein</topology>
    </subcellularLocation>
</comment>
<sequence>MWLGPNGTESMNADMMGTPPHLQTEPPTDDERDHGKPAPAPGMLWRVSGGIFSATKGAVGATLGGVAWLGGKGYEVTKTVVTTVPAAGVGLVKGSVSAVAGGVSAMGSAVSSKVPFVPKKKDKSD</sequence>
<gene>
    <name evidence="8" type="primary">TMEM263</name>
</gene>
<dbReference type="GO" id="GO:0016020">
    <property type="term" value="C:membrane"/>
    <property type="evidence" value="ECO:0007669"/>
    <property type="project" value="UniProtKB-SubCell"/>
</dbReference>
<keyword evidence="7" id="KW-1185">Reference proteome</keyword>
<comment type="similarity">
    <text evidence="2">Belongs to the TMEM263 family.</text>
</comment>
<evidence type="ECO:0000256" key="4">
    <source>
        <dbReference type="ARBA" id="ARBA00022989"/>
    </source>
</evidence>
<dbReference type="RefSeq" id="XP_032827523.1">
    <property type="nucleotide sequence ID" value="XM_032971632.1"/>
</dbReference>
<evidence type="ECO:0000256" key="1">
    <source>
        <dbReference type="ARBA" id="ARBA00004141"/>
    </source>
</evidence>
<name>A0AAJ7U3A7_PETMA</name>
<dbReference type="Pfam" id="PF15475">
    <property type="entry name" value="UPF0444"/>
    <property type="match status" value="1"/>
</dbReference>
<dbReference type="KEGG" id="pmrn:116952353"/>
<evidence type="ECO:0000313" key="8">
    <source>
        <dbReference type="RefSeq" id="XP_032827523.1"/>
    </source>
</evidence>